<keyword evidence="1" id="KW-0812">Transmembrane</keyword>
<feature type="transmembrane region" description="Helical" evidence="1">
    <location>
        <begin position="237"/>
        <end position="254"/>
    </location>
</feature>
<evidence type="ECO:0008006" key="4">
    <source>
        <dbReference type="Google" id="ProtNLM"/>
    </source>
</evidence>
<dbReference type="EMBL" id="PDSL01000020">
    <property type="protein sequence ID" value="PIE34390.1"/>
    <property type="molecule type" value="Genomic_DNA"/>
</dbReference>
<reference evidence="2 3" key="1">
    <citation type="submission" date="2017-10" db="EMBL/GenBank/DDBJ databases">
        <title>Novel microbial diversity and functional potential in the marine mammal oral microbiome.</title>
        <authorList>
            <person name="Dudek N.K."/>
            <person name="Sun C.L."/>
            <person name="Burstein D."/>
            <person name="Kantor R.S."/>
            <person name="Aliaga Goltsman D.S."/>
            <person name="Bik E.M."/>
            <person name="Thomas B.C."/>
            <person name="Banfield J.F."/>
            <person name="Relman D.A."/>
        </authorList>
    </citation>
    <scope>NUCLEOTIDE SEQUENCE [LARGE SCALE GENOMIC DNA]</scope>
    <source>
        <strain evidence="2">DOLJORAL78_61_10</strain>
    </source>
</reference>
<dbReference type="PANTHER" id="PTHR35007">
    <property type="entry name" value="INTEGRAL MEMBRANE PROTEIN-RELATED"/>
    <property type="match status" value="1"/>
</dbReference>
<comment type="caution">
    <text evidence="2">The sequence shown here is derived from an EMBL/GenBank/DDBJ whole genome shotgun (WGS) entry which is preliminary data.</text>
</comment>
<accession>A0A2G6KG74</accession>
<feature type="transmembrane region" description="Helical" evidence="1">
    <location>
        <begin position="39"/>
        <end position="72"/>
    </location>
</feature>
<evidence type="ECO:0000313" key="2">
    <source>
        <dbReference type="EMBL" id="PIE34390.1"/>
    </source>
</evidence>
<evidence type="ECO:0000313" key="3">
    <source>
        <dbReference type="Proteomes" id="UP000230914"/>
    </source>
</evidence>
<evidence type="ECO:0000256" key="1">
    <source>
        <dbReference type="SAM" id="Phobius"/>
    </source>
</evidence>
<gene>
    <name evidence="2" type="ORF">CSA55_01070</name>
</gene>
<organism evidence="2 3">
    <name type="scientific">Ilumatobacter coccineus</name>
    <dbReference type="NCBI Taxonomy" id="467094"/>
    <lineage>
        <taxon>Bacteria</taxon>
        <taxon>Bacillati</taxon>
        <taxon>Actinomycetota</taxon>
        <taxon>Acidimicrobiia</taxon>
        <taxon>Acidimicrobiales</taxon>
        <taxon>Ilumatobacteraceae</taxon>
        <taxon>Ilumatobacter</taxon>
    </lineage>
</organism>
<keyword evidence="1" id="KW-0472">Membrane</keyword>
<dbReference type="Proteomes" id="UP000230914">
    <property type="component" value="Unassembled WGS sequence"/>
</dbReference>
<sequence length="280" mass="29911">MIALVALLSALGVWGIALVVLPPPDDGGVVQVSVDRTELLIQFIAAITLAGLVLVASQWVIPALVVGVGAFWVVGVWLRRRNSGEAEIARLDALASWIENVRDVLMAGEQPIGAISSTVGACQPVIRPHVRRLAAALGSQGPDIAFRRFADDLDDPLADLVAAGLAIAIRRGARTVPVLTALADQTRQQVDRRRLIEAERVPARREVQALTVIMGALIIALLVFGRSSYLDVYDHPGGQLFLTACLAGYAALIVRVQRLAAFPRPARFLTSESSILEGGR</sequence>
<name>A0A2G6KG74_9ACTN</name>
<dbReference type="PANTHER" id="PTHR35007:SF3">
    <property type="entry name" value="POSSIBLE CONSERVED ALANINE RICH MEMBRANE PROTEIN"/>
    <property type="match status" value="1"/>
</dbReference>
<dbReference type="AlphaFoldDB" id="A0A2G6KG74"/>
<keyword evidence="1" id="KW-1133">Transmembrane helix</keyword>
<feature type="transmembrane region" description="Helical" evidence="1">
    <location>
        <begin position="207"/>
        <end position="225"/>
    </location>
</feature>
<protein>
    <recommendedName>
        <fullName evidence="4">Type II secretion system protein GspF domain-containing protein</fullName>
    </recommendedName>
</protein>
<proteinExistence type="predicted"/>